<feature type="compositionally biased region" description="Polar residues" evidence="1">
    <location>
        <begin position="158"/>
        <end position="169"/>
    </location>
</feature>
<dbReference type="SMART" id="SM00513">
    <property type="entry name" value="SAP"/>
    <property type="match status" value="1"/>
</dbReference>
<feature type="compositionally biased region" description="Basic and acidic residues" evidence="1">
    <location>
        <begin position="289"/>
        <end position="301"/>
    </location>
</feature>
<dbReference type="Pfam" id="PF02037">
    <property type="entry name" value="SAP"/>
    <property type="match status" value="1"/>
</dbReference>
<sequence length="537" mass="56726">MVDFNSLKVTELKEELTKRGLSTKGVKKELVARLEEALASDGTTMDSATEPDVAPKDTDMEHSINDNNNGNASNTGQKKSTTQAEAQEIAQIAPPIAEPVAAPAVAEVVMAPAPVPAPASATQPASSIEGVEPAAAATIKPDPVEGTSMLTQEGLIDTTMSSAPSVDQPTESKKRSLESDDTSRASSSNNGASASDSKETPAKKQKSIAINREGNEHIIAAAKETLDADTRRRSAAPSPSPAPSAHPGRALSTGTIATVAEVSTPSTAGTDSEAAGSSTTGSTAGPRSPTEDKRPERRDVRSQMQRQIQLAAQDRRPDATNRSATVSPTMTSTPVVLPVPAQVEALTADANPTVKRALTITNFLRPLTIPQVRRELAQYGEIETLWLDNIKTHCYVIYKEAEEAEKACEQTNNVVFPKETGRPLKPYIITAEAARRSIDAADQAQKAGKKPVIYTGQEPTEKPKAALKPKAPIAVQKAEAGVIFKRPQVQVVQPTELFSMTKAKPMLYYKAVKAPPAPAAPEDTATTTLPAQAAEAN</sequence>
<dbReference type="PANTHER" id="PTHR47031:SF3">
    <property type="entry name" value="SAP DOMAIN-CONTAINING PROTEIN"/>
    <property type="match status" value="1"/>
</dbReference>
<dbReference type="InterPro" id="IPR003034">
    <property type="entry name" value="SAP_dom"/>
</dbReference>
<evidence type="ECO:0000313" key="3">
    <source>
        <dbReference type="EMBL" id="KAG0280965.1"/>
    </source>
</evidence>
<evidence type="ECO:0000259" key="2">
    <source>
        <dbReference type="PROSITE" id="PS50800"/>
    </source>
</evidence>
<name>A0AAD4DN55_9FUNG</name>
<comment type="caution">
    <text evidence="3">The sequence shown here is derived from an EMBL/GenBank/DDBJ whole genome shotgun (WGS) entry which is preliminary data.</text>
</comment>
<proteinExistence type="predicted"/>
<reference evidence="3" key="1">
    <citation type="journal article" date="2020" name="Fungal Divers.">
        <title>Resolving the Mortierellaceae phylogeny through synthesis of multi-gene phylogenetics and phylogenomics.</title>
        <authorList>
            <person name="Vandepol N."/>
            <person name="Liber J."/>
            <person name="Desiro A."/>
            <person name="Na H."/>
            <person name="Kennedy M."/>
            <person name="Barry K."/>
            <person name="Grigoriev I.V."/>
            <person name="Miller A.N."/>
            <person name="O'Donnell K."/>
            <person name="Stajich J.E."/>
            <person name="Bonito G."/>
        </authorList>
    </citation>
    <scope>NUCLEOTIDE SEQUENCE</scope>
    <source>
        <strain evidence="3">NRRL 28262</strain>
    </source>
</reference>
<feature type="compositionally biased region" description="Basic and acidic residues" evidence="1">
    <location>
        <begin position="53"/>
        <end position="64"/>
    </location>
</feature>
<dbReference type="PANTHER" id="PTHR47031">
    <property type="entry name" value="SAP DNA-BINDING DOMAIN-CONTAINING PROTEIN"/>
    <property type="match status" value="1"/>
</dbReference>
<evidence type="ECO:0000256" key="1">
    <source>
        <dbReference type="SAM" id="MobiDB-lite"/>
    </source>
</evidence>
<feature type="domain" description="SAP" evidence="2">
    <location>
        <begin position="4"/>
        <end position="38"/>
    </location>
</feature>
<dbReference type="Proteomes" id="UP001194580">
    <property type="component" value="Unassembled WGS sequence"/>
</dbReference>
<accession>A0AAD4DN55</accession>
<feature type="compositionally biased region" description="Low complexity" evidence="1">
    <location>
        <begin position="184"/>
        <end position="195"/>
    </location>
</feature>
<feature type="compositionally biased region" description="Low complexity" evidence="1">
    <location>
        <begin position="65"/>
        <end position="91"/>
    </location>
</feature>
<dbReference type="PROSITE" id="PS50800">
    <property type="entry name" value="SAP"/>
    <property type="match status" value="1"/>
</dbReference>
<dbReference type="SUPFAM" id="SSF68906">
    <property type="entry name" value="SAP domain"/>
    <property type="match status" value="1"/>
</dbReference>
<dbReference type="InterPro" id="IPR035979">
    <property type="entry name" value="RBD_domain_sf"/>
</dbReference>
<keyword evidence="4" id="KW-1185">Reference proteome</keyword>
<feature type="compositionally biased region" description="Low complexity" evidence="1">
    <location>
        <begin position="266"/>
        <end position="285"/>
    </location>
</feature>
<dbReference type="GO" id="GO:0003676">
    <property type="term" value="F:nucleic acid binding"/>
    <property type="evidence" value="ECO:0007669"/>
    <property type="project" value="InterPro"/>
</dbReference>
<dbReference type="EMBL" id="JAAAIL010000038">
    <property type="protein sequence ID" value="KAG0280965.1"/>
    <property type="molecule type" value="Genomic_DNA"/>
</dbReference>
<gene>
    <name evidence="3" type="ORF">BGZ95_007640</name>
</gene>
<organism evidence="3 4">
    <name type="scientific">Linnemannia exigua</name>
    <dbReference type="NCBI Taxonomy" id="604196"/>
    <lineage>
        <taxon>Eukaryota</taxon>
        <taxon>Fungi</taxon>
        <taxon>Fungi incertae sedis</taxon>
        <taxon>Mucoromycota</taxon>
        <taxon>Mortierellomycotina</taxon>
        <taxon>Mortierellomycetes</taxon>
        <taxon>Mortierellales</taxon>
        <taxon>Mortierellaceae</taxon>
        <taxon>Linnemannia</taxon>
    </lineage>
</organism>
<evidence type="ECO:0000313" key="4">
    <source>
        <dbReference type="Proteomes" id="UP001194580"/>
    </source>
</evidence>
<dbReference type="Gene3D" id="1.10.720.30">
    <property type="entry name" value="SAP domain"/>
    <property type="match status" value="1"/>
</dbReference>
<dbReference type="CDD" id="cd12432">
    <property type="entry name" value="RRM_ACINU"/>
    <property type="match status" value="1"/>
</dbReference>
<dbReference type="InterPro" id="IPR036361">
    <property type="entry name" value="SAP_dom_sf"/>
</dbReference>
<dbReference type="SUPFAM" id="SSF54928">
    <property type="entry name" value="RNA-binding domain, RBD"/>
    <property type="match status" value="1"/>
</dbReference>
<dbReference type="InterPro" id="IPR012677">
    <property type="entry name" value="Nucleotide-bd_a/b_plait_sf"/>
</dbReference>
<feature type="compositionally biased region" description="Polar residues" evidence="1">
    <location>
        <begin position="252"/>
        <end position="265"/>
    </location>
</feature>
<feature type="compositionally biased region" description="Basic and acidic residues" evidence="1">
    <location>
        <begin position="170"/>
        <end position="183"/>
    </location>
</feature>
<dbReference type="Gene3D" id="3.30.70.330">
    <property type="match status" value="1"/>
</dbReference>
<dbReference type="AlphaFoldDB" id="A0AAD4DN55"/>
<feature type="region of interest" description="Disordered" evidence="1">
    <location>
        <begin position="115"/>
        <end position="331"/>
    </location>
</feature>
<feature type="region of interest" description="Disordered" evidence="1">
    <location>
        <begin position="37"/>
        <end position="91"/>
    </location>
</feature>
<feature type="compositionally biased region" description="Low complexity" evidence="1">
    <location>
        <begin position="115"/>
        <end position="128"/>
    </location>
</feature>
<feature type="region of interest" description="Disordered" evidence="1">
    <location>
        <begin position="515"/>
        <end position="537"/>
    </location>
</feature>
<feature type="compositionally biased region" description="Low complexity" evidence="1">
    <location>
        <begin position="520"/>
        <end position="531"/>
    </location>
</feature>
<dbReference type="InterPro" id="IPR034257">
    <property type="entry name" value="Acinus_RRM"/>
</dbReference>
<protein>
    <recommendedName>
        <fullName evidence="2">SAP domain-containing protein</fullName>
    </recommendedName>
</protein>